<evidence type="ECO:0000313" key="1">
    <source>
        <dbReference type="EMBL" id="OGI96437.1"/>
    </source>
</evidence>
<accession>A0A1F6XQN3</accession>
<sequence>MTTIEKKVNILSREMVSLKSYFIGFQKGLIGDDEGLYKQSFINKLKRASYDKPSYKFEGKKSFLKLVQIK</sequence>
<dbReference type="Proteomes" id="UP000177195">
    <property type="component" value="Unassembled WGS sequence"/>
</dbReference>
<gene>
    <name evidence="1" type="ORF">A3I25_01825</name>
</gene>
<evidence type="ECO:0000313" key="2">
    <source>
        <dbReference type="Proteomes" id="UP000177195"/>
    </source>
</evidence>
<dbReference type="AlphaFoldDB" id="A0A1F6XQN3"/>
<proteinExistence type="predicted"/>
<dbReference type="EMBL" id="MFVN01000038">
    <property type="protein sequence ID" value="OGI96437.1"/>
    <property type="molecule type" value="Genomic_DNA"/>
</dbReference>
<comment type="caution">
    <text evidence="1">The sequence shown here is derived from an EMBL/GenBank/DDBJ whole genome shotgun (WGS) entry which is preliminary data.</text>
</comment>
<name>A0A1F6XQN3_9BACT</name>
<organism evidence="1 2">
    <name type="scientific">Candidatus Nomurabacteria bacterium RIFCSPLOWO2_02_FULL_42_17</name>
    <dbReference type="NCBI Taxonomy" id="1801789"/>
    <lineage>
        <taxon>Bacteria</taxon>
        <taxon>Candidatus Nomuraibacteriota</taxon>
    </lineage>
</organism>
<reference evidence="1 2" key="1">
    <citation type="journal article" date="2016" name="Nat. Commun.">
        <title>Thousands of microbial genomes shed light on interconnected biogeochemical processes in an aquifer system.</title>
        <authorList>
            <person name="Anantharaman K."/>
            <person name="Brown C.T."/>
            <person name="Hug L.A."/>
            <person name="Sharon I."/>
            <person name="Castelle C.J."/>
            <person name="Probst A.J."/>
            <person name="Thomas B.C."/>
            <person name="Singh A."/>
            <person name="Wilkins M.J."/>
            <person name="Karaoz U."/>
            <person name="Brodie E.L."/>
            <person name="Williams K.H."/>
            <person name="Hubbard S.S."/>
            <person name="Banfield J.F."/>
        </authorList>
    </citation>
    <scope>NUCLEOTIDE SEQUENCE [LARGE SCALE GENOMIC DNA]</scope>
</reference>
<protein>
    <submittedName>
        <fullName evidence="1">Uncharacterized protein</fullName>
    </submittedName>
</protein>